<feature type="non-terminal residue" evidence="1">
    <location>
        <position position="1"/>
    </location>
</feature>
<evidence type="ECO:0000313" key="2">
    <source>
        <dbReference type="Proteomes" id="UP001233999"/>
    </source>
</evidence>
<sequence length="68" mass="7944">WLSLLTVRLVYHHPGQTCLDHSVIYLLVRDYKIILGTVLVSVSILHISMNFKYCQVNIFFNNLLIQII</sequence>
<reference evidence="1" key="1">
    <citation type="journal article" date="2023" name="IScience">
        <title>Live-bearing cockroach genome reveals convergent evolutionary mechanisms linked to viviparity in insects and beyond.</title>
        <authorList>
            <person name="Fouks B."/>
            <person name="Harrison M.C."/>
            <person name="Mikhailova A.A."/>
            <person name="Marchal E."/>
            <person name="English S."/>
            <person name="Carruthers M."/>
            <person name="Jennings E.C."/>
            <person name="Chiamaka E.L."/>
            <person name="Frigard R.A."/>
            <person name="Pippel M."/>
            <person name="Attardo G.M."/>
            <person name="Benoit J.B."/>
            <person name="Bornberg-Bauer E."/>
            <person name="Tobe S.S."/>
        </authorList>
    </citation>
    <scope>NUCLEOTIDE SEQUENCE</scope>
    <source>
        <strain evidence="1">Stay&amp;Tobe</strain>
    </source>
</reference>
<reference evidence="1" key="2">
    <citation type="submission" date="2023-05" db="EMBL/GenBank/DDBJ databases">
        <authorList>
            <person name="Fouks B."/>
        </authorList>
    </citation>
    <scope>NUCLEOTIDE SEQUENCE</scope>
    <source>
        <strain evidence="1">Stay&amp;Tobe</strain>
        <tissue evidence="1">Testes</tissue>
    </source>
</reference>
<comment type="caution">
    <text evidence="1">The sequence shown here is derived from an EMBL/GenBank/DDBJ whole genome shotgun (WGS) entry which is preliminary data.</text>
</comment>
<accession>A0AAD8ERN7</accession>
<dbReference type="Proteomes" id="UP001233999">
    <property type="component" value="Unassembled WGS sequence"/>
</dbReference>
<protein>
    <submittedName>
        <fullName evidence="1">Uncharacterized protein</fullName>
    </submittedName>
</protein>
<dbReference type="AlphaFoldDB" id="A0AAD8ERN7"/>
<keyword evidence="2" id="KW-1185">Reference proteome</keyword>
<feature type="non-terminal residue" evidence="1">
    <location>
        <position position="68"/>
    </location>
</feature>
<name>A0AAD8ERN7_DIPPU</name>
<proteinExistence type="predicted"/>
<gene>
    <name evidence="1" type="ORF">L9F63_010243</name>
</gene>
<dbReference type="EMBL" id="JASPKZ010000823">
    <property type="protein sequence ID" value="KAJ9599277.1"/>
    <property type="molecule type" value="Genomic_DNA"/>
</dbReference>
<evidence type="ECO:0000313" key="1">
    <source>
        <dbReference type="EMBL" id="KAJ9599277.1"/>
    </source>
</evidence>
<organism evidence="1 2">
    <name type="scientific">Diploptera punctata</name>
    <name type="common">Pacific beetle cockroach</name>
    <dbReference type="NCBI Taxonomy" id="6984"/>
    <lineage>
        <taxon>Eukaryota</taxon>
        <taxon>Metazoa</taxon>
        <taxon>Ecdysozoa</taxon>
        <taxon>Arthropoda</taxon>
        <taxon>Hexapoda</taxon>
        <taxon>Insecta</taxon>
        <taxon>Pterygota</taxon>
        <taxon>Neoptera</taxon>
        <taxon>Polyneoptera</taxon>
        <taxon>Dictyoptera</taxon>
        <taxon>Blattodea</taxon>
        <taxon>Blaberoidea</taxon>
        <taxon>Blaberidae</taxon>
        <taxon>Diplopterinae</taxon>
        <taxon>Diploptera</taxon>
    </lineage>
</organism>